<dbReference type="STRING" id="1802532.A2210_01655"/>
<protein>
    <submittedName>
        <fullName evidence="1">Uncharacterized protein</fullName>
    </submittedName>
</protein>
<reference evidence="1 2" key="1">
    <citation type="journal article" date="2016" name="Nat. Commun.">
        <title>Thousands of microbial genomes shed light on interconnected biogeochemical processes in an aquifer system.</title>
        <authorList>
            <person name="Anantharaman K."/>
            <person name="Brown C.T."/>
            <person name="Hug L.A."/>
            <person name="Sharon I."/>
            <person name="Castelle C.J."/>
            <person name="Probst A.J."/>
            <person name="Thomas B.C."/>
            <person name="Singh A."/>
            <person name="Wilkins M.J."/>
            <person name="Karaoz U."/>
            <person name="Brodie E.L."/>
            <person name="Williams K.H."/>
            <person name="Hubbard S.S."/>
            <person name="Banfield J.F."/>
        </authorList>
    </citation>
    <scope>NUCLEOTIDE SEQUENCE [LARGE SCALE GENOMIC DNA]</scope>
</reference>
<sequence>MEITVEEEFNKRLVEQYLKYGSVDEVYRANRDNLHISYAGFQRVLDRWGVVKAAGPNNKFSEIVGFMAHLIKDNIAIEELYRKMPPSFQTSTATIYRVLSYVKEGITRRIGTALVLTPYNSKEKILLGHDVSTPRIELGKPYGSLSLPMGYSSKEDDRKTKILRVLQQEVFTREVIDGNFPYSLIPENPLPFMYLDIADVRVAVFAIQLPKKFSQLKRFSSFKLKSYQYFSLDEMVRLDEKHNFRAGMKEAAVGYKKYLELINRNLVTNPLQMKSILNKELATVTLDIEDSQLV</sequence>
<dbReference type="AlphaFoldDB" id="A0A1F8CJE1"/>
<evidence type="ECO:0000313" key="1">
    <source>
        <dbReference type="EMBL" id="OGM76361.1"/>
    </source>
</evidence>
<proteinExistence type="predicted"/>
<name>A0A1F8CJE1_9BACT</name>
<comment type="caution">
    <text evidence="1">The sequence shown here is derived from an EMBL/GenBank/DDBJ whole genome shotgun (WGS) entry which is preliminary data.</text>
</comment>
<dbReference type="EMBL" id="MGHS01000031">
    <property type="protein sequence ID" value="OGM76361.1"/>
    <property type="molecule type" value="Genomic_DNA"/>
</dbReference>
<gene>
    <name evidence="1" type="ORF">A2210_01655</name>
</gene>
<accession>A0A1F8CJE1</accession>
<dbReference type="Proteomes" id="UP000177855">
    <property type="component" value="Unassembled WGS sequence"/>
</dbReference>
<organism evidence="1 2">
    <name type="scientific">Candidatus Woesebacteria bacterium RIFOXYA1_FULL_40_18</name>
    <dbReference type="NCBI Taxonomy" id="1802532"/>
    <lineage>
        <taxon>Bacteria</taxon>
        <taxon>Candidatus Woeseibacteriota</taxon>
    </lineage>
</organism>
<evidence type="ECO:0000313" key="2">
    <source>
        <dbReference type="Proteomes" id="UP000177855"/>
    </source>
</evidence>